<dbReference type="InterPro" id="IPR036136">
    <property type="entry name" value="Nit/Sulf_reduc_fer-like_dom_sf"/>
</dbReference>
<dbReference type="PRINTS" id="PR00397">
    <property type="entry name" value="SIROHAEM"/>
</dbReference>
<feature type="region of interest" description="Disordered" evidence="8">
    <location>
        <begin position="511"/>
        <end position="542"/>
    </location>
</feature>
<dbReference type="SUPFAM" id="SSF55124">
    <property type="entry name" value="Nitrite/Sulfite reductase N-terminal domain-like"/>
    <property type="match status" value="2"/>
</dbReference>
<proteinExistence type="inferred from homology"/>
<evidence type="ECO:0000259" key="9">
    <source>
        <dbReference type="Pfam" id="PF01077"/>
    </source>
</evidence>
<keyword evidence="3" id="KW-0349">Heme</keyword>
<dbReference type="GO" id="GO:0051539">
    <property type="term" value="F:4 iron, 4 sulfur cluster binding"/>
    <property type="evidence" value="ECO:0007669"/>
    <property type="project" value="UniProtKB-KW"/>
</dbReference>
<name>A2CE06_PROM3</name>
<keyword evidence="2" id="KW-0004">4Fe-4S</keyword>
<dbReference type="Gene3D" id="3.90.480.20">
    <property type="match status" value="1"/>
</dbReference>
<dbReference type="InterPro" id="IPR005117">
    <property type="entry name" value="NiRdtase/SiRdtase_haem-b_fer"/>
</dbReference>
<evidence type="ECO:0000256" key="5">
    <source>
        <dbReference type="ARBA" id="ARBA00023002"/>
    </source>
</evidence>
<dbReference type="HOGENOM" id="CLU_015667_2_2_3"/>
<keyword evidence="7" id="KW-0411">Iron-sulfur</keyword>
<feature type="compositionally biased region" description="Polar residues" evidence="8">
    <location>
        <begin position="513"/>
        <end position="542"/>
    </location>
</feature>
<accession>A2CE06</accession>
<protein>
    <submittedName>
        <fullName evidence="11">Ferredoxin--nitrite reductase</fullName>
        <ecNumber evidence="11">1.7.7.1</ecNumber>
    </submittedName>
</protein>
<keyword evidence="4" id="KW-0479">Metal-binding</keyword>
<evidence type="ECO:0000313" key="12">
    <source>
        <dbReference type="Proteomes" id="UP000002274"/>
    </source>
</evidence>
<dbReference type="InterPro" id="IPR051329">
    <property type="entry name" value="NIR_SIR_4Fe-4S"/>
</dbReference>
<dbReference type="BioCyc" id="PMAR59922:G1G80-2621-MONOMER"/>
<evidence type="ECO:0000256" key="7">
    <source>
        <dbReference type="ARBA" id="ARBA00023014"/>
    </source>
</evidence>
<dbReference type="Pfam" id="PF01077">
    <property type="entry name" value="NIR_SIR"/>
    <property type="match status" value="1"/>
</dbReference>
<dbReference type="InterPro" id="IPR045854">
    <property type="entry name" value="NO2/SO3_Rdtase_4Fe4S_sf"/>
</dbReference>
<evidence type="ECO:0000313" key="11">
    <source>
        <dbReference type="EMBL" id="ABM79716.1"/>
    </source>
</evidence>
<evidence type="ECO:0000256" key="8">
    <source>
        <dbReference type="SAM" id="MobiDB-lite"/>
    </source>
</evidence>
<evidence type="ECO:0000256" key="4">
    <source>
        <dbReference type="ARBA" id="ARBA00022723"/>
    </source>
</evidence>
<dbReference type="KEGG" id="pmf:P9303_29861"/>
<reference evidence="11 12" key="1">
    <citation type="journal article" date="2007" name="PLoS Genet.">
        <title>Patterns and implications of gene gain and loss in the evolution of Prochlorococcus.</title>
        <authorList>
            <person name="Kettler G.C."/>
            <person name="Martiny A.C."/>
            <person name="Huang K."/>
            <person name="Zucker J."/>
            <person name="Coleman M.L."/>
            <person name="Rodrigue S."/>
            <person name="Chen F."/>
            <person name="Lapidus A."/>
            <person name="Ferriera S."/>
            <person name="Johnson J."/>
            <person name="Steglich C."/>
            <person name="Church G.M."/>
            <person name="Richardson P."/>
            <person name="Chisholm S.W."/>
        </authorList>
    </citation>
    <scope>NUCLEOTIDE SEQUENCE [LARGE SCALE GENOMIC DNA]</scope>
    <source>
        <strain evidence="11 12">MIT 9303</strain>
    </source>
</reference>
<evidence type="ECO:0000259" key="10">
    <source>
        <dbReference type="Pfam" id="PF03460"/>
    </source>
</evidence>
<feature type="domain" description="Nitrite/Sulfite reductase ferredoxin-like" evidence="10">
    <location>
        <begin position="314"/>
        <end position="377"/>
    </location>
</feature>
<dbReference type="Proteomes" id="UP000002274">
    <property type="component" value="Chromosome"/>
</dbReference>
<dbReference type="Gene3D" id="3.30.413.10">
    <property type="entry name" value="Sulfite Reductase Hemoprotein, domain 1"/>
    <property type="match status" value="2"/>
</dbReference>
<dbReference type="InterPro" id="IPR006066">
    <property type="entry name" value="NO2/SO3_Rdtase_FeS/sirohaem_BS"/>
</dbReference>
<dbReference type="NCBIfam" id="NF007125">
    <property type="entry name" value="PRK09566.1"/>
    <property type="match status" value="1"/>
</dbReference>
<feature type="domain" description="Nitrite/Sulfite reductase ferredoxin-like" evidence="10">
    <location>
        <begin position="65"/>
        <end position="130"/>
    </location>
</feature>
<dbReference type="STRING" id="59922.P9303_29861"/>
<dbReference type="PANTHER" id="PTHR32439:SF0">
    <property type="entry name" value="FERREDOXIN--NITRITE REDUCTASE, CHLOROPLASTIC"/>
    <property type="match status" value="1"/>
</dbReference>
<dbReference type="Pfam" id="PF03460">
    <property type="entry name" value="NIR_SIR_ferr"/>
    <property type="match status" value="2"/>
</dbReference>
<dbReference type="InterPro" id="IPR006067">
    <property type="entry name" value="NO2/SO3_Rdtase_4Fe4S_dom"/>
</dbReference>
<dbReference type="GO" id="GO:0046872">
    <property type="term" value="F:metal ion binding"/>
    <property type="evidence" value="ECO:0007669"/>
    <property type="project" value="UniProtKB-KW"/>
</dbReference>
<dbReference type="GO" id="GO:0020037">
    <property type="term" value="F:heme binding"/>
    <property type="evidence" value="ECO:0007669"/>
    <property type="project" value="InterPro"/>
</dbReference>
<sequence length="542" mass="60025">MTVSSPTKKFLQGKKLNKIEQNKAFKDGLDVGDELETFAQVGWEQVDKTDLELRLKWYGMFWRPKTPGKFMLRLRIPNGVLNSHQIKVVASIVGRYGEDGSCDITTRQNLQLRGVLLSDLPEILRRLEEAGLNTIQSGFDNPRNVTGNPLAGIDPLEIVDTRPYTTELQNFLTNQGKGNHEFSNLPRKWNTAVAGARDNFLLHNDIIFHPVEHDGVMGFGVWLGGILSSQMNDYALPLNAWVKPNEICRLTGTIITLWRDNGERNNRPKGRFRMYLDSVGIEAFRTMVAEQFGPLTPDPGSVFNDKPRSFYGIHPQKQTGLHYAGMHVPVGRLSAEDLQDLASASLNYGSGEIRLTEDQNIILVGLSTTNLDKFQADPLLQRFPLEPGSIAAGTVSCTGNTYCSFALTNTKDQAMAMAHELDAELILPEEIKVHWTGCPNSCGQAYMGAIGLTGTKARAPNGGQGMVEAYDLSLEGRQGPDARIGTLHRKGIPGSELKDVLRELLIERFGAQPRSQPKQNSDPFSNFMNWFSNLGENSSPSP</sequence>
<dbReference type="EMBL" id="CP000554">
    <property type="protein sequence ID" value="ABM79716.1"/>
    <property type="molecule type" value="Genomic_DNA"/>
</dbReference>
<gene>
    <name evidence="11" type="primary">nirA</name>
    <name evidence="11" type="ordered locus">P9303_29861</name>
</gene>
<evidence type="ECO:0000256" key="6">
    <source>
        <dbReference type="ARBA" id="ARBA00023004"/>
    </source>
</evidence>
<dbReference type="PANTHER" id="PTHR32439">
    <property type="entry name" value="FERREDOXIN--NITRITE REDUCTASE, CHLOROPLASTIC"/>
    <property type="match status" value="1"/>
</dbReference>
<organism evidence="11 12">
    <name type="scientific">Prochlorococcus marinus (strain MIT 9303)</name>
    <dbReference type="NCBI Taxonomy" id="59922"/>
    <lineage>
        <taxon>Bacteria</taxon>
        <taxon>Bacillati</taxon>
        <taxon>Cyanobacteriota</taxon>
        <taxon>Cyanophyceae</taxon>
        <taxon>Synechococcales</taxon>
        <taxon>Prochlorococcaceae</taxon>
        <taxon>Prochlorococcus</taxon>
    </lineage>
</organism>
<evidence type="ECO:0000256" key="1">
    <source>
        <dbReference type="ARBA" id="ARBA00010429"/>
    </source>
</evidence>
<dbReference type="EC" id="1.7.7.1" evidence="11"/>
<dbReference type="AlphaFoldDB" id="A2CE06"/>
<keyword evidence="6" id="KW-0408">Iron</keyword>
<dbReference type="SUPFAM" id="SSF56014">
    <property type="entry name" value="Nitrite and sulphite reductase 4Fe-4S domain-like"/>
    <property type="match status" value="2"/>
</dbReference>
<feature type="domain" description="Nitrite/sulphite reductase 4Fe-4S" evidence="9">
    <location>
        <begin position="140"/>
        <end position="292"/>
    </location>
</feature>
<comment type="similarity">
    <text evidence="1">Belongs to the nitrite and sulfite reductase 4Fe-4S domain family.</text>
</comment>
<evidence type="ECO:0000256" key="3">
    <source>
        <dbReference type="ARBA" id="ARBA00022617"/>
    </source>
</evidence>
<dbReference type="GO" id="GO:0048307">
    <property type="term" value="F:ferredoxin-nitrite reductase activity"/>
    <property type="evidence" value="ECO:0007669"/>
    <property type="project" value="UniProtKB-EC"/>
</dbReference>
<keyword evidence="5 11" id="KW-0560">Oxidoreductase</keyword>
<evidence type="ECO:0000256" key="2">
    <source>
        <dbReference type="ARBA" id="ARBA00022485"/>
    </source>
</evidence>
<dbReference type="RefSeq" id="WP_011827554.1">
    <property type="nucleotide sequence ID" value="NC_008820.1"/>
</dbReference>